<feature type="compositionally biased region" description="Polar residues" evidence="1">
    <location>
        <begin position="1"/>
        <end position="22"/>
    </location>
</feature>
<dbReference type="InterPro" id="IPR003961">
    <property type="entry name" value="FN3_dom"/>
</dbReference>
<feature type="domain" description="Fibronectin type-III" evidence="2">
    <location>
        <begin position="2854"/>
        <end position="2942"/>
    </location>
</feature>
<comment type="caution">
    <text evidence="3">The sequence shown here is derived from an EMBL/GenBank/DDBJ whole genome shotgun (WGS) entry which is preliminary data.</text>
</comment>
<feature type="domain" description="Fibronectin type-III" evidence="2">
    <location>
        <begin position="3815"/>
        <end position="3902"/>
    </location>
</feature>
<protein>
    <submittedName>
        <fullName evidence="3">Unnamed protein product, partial</fullName>
    </submittedName>
</protein>
<evidence type="ECO:0000259" key="2">
    <source>
        <dbReference type="PROSITE" id="PS50853"/>
    </source>
</evidence>
<feature type="domain" description="Fibronectin type-III" evidence="2">
    <location>
        <begin position="3729"/>
        <end position="3814"/>
    </location>
</feature>
<reference evidence="3 4" key="1">
    <citation type="submission" date="2024-01" db="EMBL/GenBank/DDBJ databases">
        <authorList>
            <person name="Alioto T."/>
            <person name="Alioto T."/>
            <person name="Gomez Garrido J."/>
        </authorList>
    </citation>
    <scope>NUCLEOTIDE SEQUENCE [LARGE SCALE GENOMIC DNA]</scope>
</reference>
<feature type="domain" description="Fibronectin type-III" evidence="2">
    <location>
        <begin position="3118"/>
        <end position="3206"/>
    </location>
</feature>
<name>A0AAV1N156_SCOSC</name>
<accession>A0AAV1N156</accession>
<dbReference type="PANTHER" id="PTHR47135">
    <property type="entry name" value="FIBRONECTIN TYPE III DOMAIN-CONTAINING PROTEIN 7"/>
    <property type="match status" value="1"/>
</dbReference>
<feature type="domain" description="Fibronectin type-III" evidence="2">
    <location>
        <begin position="941"/>
        <end position="1031"/>
    </location>
</feature>
<feature type="domain" description="Fibronectin type-III" evidence="2">
    <location>
        <begin position="1726"/>
        <end position="1817"/>
    </location>
</feature>
<dbReference type="SMART" id="SM00060">
    <property type="entry name" value="FN3"/>
    <property type="match status" value="39"/>
</dbReference>
<feature type="domain" description="Fibronectin type-III" evidence="2">
    <location>
        <begin position="851"/>
        <end position="940"/>
    </location>
</feature>
<dbReference type="SUPFAM" id="SSF49265">
    <property type="entry name" value="Fibronectin type III"/>
    <property type="match status" value="35"/>
</dbReference>
<organism evidence="3 4">
    <name type="scientific">Scomber scombrus</name>
    <name type="common">Atlantic mackerel</name>
    <name type="synonym">Scomber vernalis</name>
    <dbReference type="NCBI Taxonomy" id="13677"/>
    <lineage>
        <taxon>Eukaryota</taxon>
        <taxon>Metazoa</taxon>
        <taxon>Chordata</taxon>
        <taxon>Craniata</taxon>
        <taxon>Vertebrata</taxon>
        <taxon>Euteleostomi</taxon>
        <taxon>Actinopterygii</taxon>
        <taxon>Neopterygii</taxon>
        <taxon>Teleostei</taxon>
        <taxon>Neoteleostei</taxon>
        <taxon>Acanthomorphata</taxon>
        <taxon>Pelagiaria</taxon>
        <taxon>Scombriformes</taxon>
        <taxon>Scombridae</taxon>
        <taxon>Scomber</taxon>
    </lineage>
</organism>
<feature type="domain" description="Fibronectin type-III" evidence="2">
    <location>
        <begin position="2769"/>
        <end position="2853"/>
    </location>
</feature>
<feature type="region of interest" description="Disordered" evidence="1">
    <location>
        <begin position="4427"/>
        <end position="4447"/>
    </location>
</feature>
<feature type="domain" description="Fibronectin type-III" evidence="2">
    <location>
        <begin position="3030"/>
        <end position="3117"/>
    </location>
</feature>
<feature type="domain" description="Fibronectin type-III" evidence="2">
    <location>
        <begin position="1"/>
        <end position="76"/>
    </location>
</feature>
<feature type="domain" description="Fibronectin type-III" evidence="2">
    <location>
        <begin position="1292"/>
        <end position="1378"/>
    </location>
</feature>
<evidence type="ECO:0000313" key="4">
    <source>
        <dbReference type="Proteomes" id="UP001314229"/>
    </source>
</evidence>
<feature type="domain" description="Fibronectin type-III" evidence="2">
    <location>
        <begin position="2943"/>
        <end position="3029"/>
    </location>
</feature>
<feature type="domain" description="Fibronectin type-III" evidence="2">
    <location>
        <begin position="2682"/>
        <end position="2768"/>
    </location>
</feature>
<dbReference type="InterPro" id="IPR013783">
    <property type="entry name" value="Ig-like_fold"/>
</dbReference>
<dbReference type="Pfam" id="PF00041">
    <property type="entry name" value="fn3"/>
    <property type="match status" value="7"/>
</dbReference>
<dbReference type="EMBL" id="CAWUFR010000009">
    <property type="protein sequence ID" value="CAK6952472.1"/>
    <property type="molecule type" value="Genomic_DNA"/>
</dbReference>
<feature type="domain" description="Fibronectin type-III" evidence="2">
    <location>
        <begin position="1118"/>
        <end position="1204"/>
    </location>
</feature>
<feature type="domain" description="Fibronectin type-III" evidence="2">
    <location>
        <begin position="2248"/>
        <end position="2333"/>
    </location>
</feature>
<feature type="domain" description="Fibronectin type-III" evidence="2">
    <location>
        <begin position="3903"/>
        <end position="3990"/>
    </location>
</feature>
<feature type="domain" description="Fibronectin type-III" evidence="2">
    <location>
        <begin position="2161"/>
        <end position="2247"/>
    </location>
</feature>
<feature type="domain" description="Fibronectin type-III" evidence="2">
    <location>
        <begin position="2334"/>
        <end position="2421"/>
    </location>
</feature>
<dbReference type="Gene3D" id="2.60.40.10">
    <property type="entry name" value="Immunoglobulins"/>
    <property type="match status" value="28"/>
</dbReference>
<feature type="region of interest" description="Disordered" evidence="1">
    <location>
        <begin position="1"/>
        <end position="24"/>
    </location>
</feature>
<feature type="domain" description="Fibronectin type-III" evidence="2">
    <location>
        <begin position="4166"/>
        <end position="4255"/>
    </location>
</feature>
<evidence type="ECO:0000313" key="3">
    <source>
        <dbReference type="EMBL" id="CAK6952472.1"/>
    </source>
</evidence>
<keyword evidence="4" id="KW-1185">Reference proteome</keyword>
<feature type="domain" description="Fibronectin type-III" evidence="2">
    <location>
        <begin position="506"/>
        <end position="591"/>
    </location>
</feature>
<dbReference type="PANTHER" id="PTHR47135:SF4">
    <property type="match status" value="1"/>
</dbReference>
<feature type="domain" description="Fibronectin type-III" evidence="2">
    <location>
        <begin position="4081"/>
        <end position="4165"/>
    </location>
</feature>
<dbReference type="InterPro" id="IPR036116">
    <property type="entry name" value="FN3_sf"/>
</dbReference>
<evidence type="ECO:0000256" key="1">
    <source>
        <dbReference type="SAM" id="MobiDB-lite"/>
    </source>
</evidence>
<feature type="domain" description="Fibronectin type-III" evidence="2">
    <location>
        <begin position="1640"/>
        <end position="1725"/>
    </location>
</feature>
<dbReference type="CDD" id="cd00063">
    <property type="entry name" value="FN3"/>
    <property type="match status" value="11"/>
</dbReference>
<dbReference type="PROSITE" id="PS50853">
    <property type="entry name" value="FN3"/>
    <property type="match status" value="29"/>
</dbReference>
<sequence length="4538" mass="481987">MTVQWSGHTGASSYKITATPKNSPERPVFAQFSGNSVMGSVNSLSPNTVYTMQLEAMDNALNVLSSAATEETTAPEVPSIEQAYSKHSDSITVEFTEVYGATSYILRAESQAGDFFFETEVRGSPGTVVQLQPYTGYKLSVMSVNKGGRSQPSYPIKARTVVMAPKLNTTSPSNDTILVTWSPVKHAVFYTLCIIQEGSSTRLKLNTTDITVTFDALQAGTTYCIKGTAWDSEGRAGDDLTVCQITRPPSPDVTHIQVTQGRSLGIAVYWAKVQGAEMYLALTSNSQNCSTISIGYCSIFPVECGQNHSVSVTAYNSAGPSSPSQPADYITYPCPPENIWVEEPKAGNCSVVWDEVPLVEYYMTFIKRDDGTEKSCNTTGTTCPFFCMCGYTYLTTVFPYNQAGSSPSAHVRNYTTIPCCPQGVSVNLVSTETLEITWSPVKGAELYETTATQTNDVIHCNDTAPVCALSDLQCNTAYSVVVTPCSELRGCNRTCTPHTHETAPCAPEILNMTQSDSSSYRVLFTNPNTQNTNYTITAVGRYDKHTCNTRNSSCELTQLPCGSTYDVMAVATTAVGRSLPGYSKPLETGPCCPTSVNVTQVTQAMTNVTWSAGRGARSYITTLTSSRGHAKCHTLDTHCLMGCITCGTNYSVHLEAISSTGHKSECKYHGFSSNPCCPTSVKLYRRANNSLRVYWRSLGPRIQNHTVELYGTGANYTCIAAAGSIYCDIQEETCGDVYTVVAAPVGQDGIKLSFCQPRTYSGCNIVSVTSPSASTLDVKWSSYSGASYYLLDLRVVNSTSIAPVVVMQPPPSTQRLIQGLRPGHVYQVTLKVFEFYTVVCTDIEETITVPATSQITFSKAISSTSIKFEWSSVTGADGYFLYVEKLFSFPAQKYNWTFTSLGGQVDDLTPSTTYNCYVYSSNSAGQGARSNIRTIMTLVQPPTGVTLVSTGKSTARVTWNPVSKVLLYQVSLKDNDNPSNDPVIRNTSTTSMDISNLEPCSTYTVGVSSVNIFLVPGEPSNVIHTTSTINPVTSTSVDYSCASGMVTVTWDLVFGANLYRATAVDGTGAALNCTSASTSCQITSLNCGEKYQVHVTAISDDCESTSNASSLFKTVPCAPANSQTIHDCSSNVIVFRWQPTNNTFYYVATAEDDTGKVTECRTPDNLCYFTNTGCGQFYKYSVYAVSSDCNSEVTRPEFVRTAPCLPTNVKTAAECHSDMLVTTWDSAAGALSYTVEAQGNTGETYNCTSSSNSCAVTGVPCGEHLSVWIVASNDNCSTDKVLGEAAQTVPCAPTNVSASVDCSQDSARVNWTTSIGSLLYIAVAQDSDGNSQSCSSMGTNCLIEGLKCGQNYTASVIGTNLKCNSSARMEVTFMTAPCPPTNIEAFRDCDANHALIVWQNHKSTGLYTATIEDQSRVQLTCTSNTVNNCKITSLPCGRRYSVTVTYHDGNCPSTSTSINMDSVPCGPEDVQTSMACVTGELTVSWNISVPAENYTTVISSGMGQSLHCNSTETQCTMGGLACGSSYIVTVFSVTGMCFSLPSTEVPVQTLPCPPTNATVVHTCAPDPVPVSWVASNSAKYYTAVAVSSIGHRSECTTNKTSCSFSGLLCGEVYTIGISGADDNCTGQQGDTVSLYTEPCVPSNVSSQLNCGAGTAQVSWDPSPNAMSYDVKATSSGQNVTCNSTSPSCTLSNLICNFAYDIVVTATDGTCVSNYSAHFRQAPVPCAPVNVNSTLSCSNNDLMVSWKPASVPLNYSVTAAPLAGDVTLVTCHTDRASCSLSGLHCGQTYNVSVKASSGNCSGAYSILTVQTGPCSPQSLTAVTECGTNSLLASWNASLGATSYRATVTGPNSFSETCSSSNLTCSVSGLKCASQYTVTVASQDSQCTSSPSQIVTITGPCDPVNVTSMLQCGTDTATVSWDTAAGAVAYTVFAEENGSQHYTSCRSNTTSCQLNHLRCGKTYNLTVLAEDATCNSTGGIRAVLITAPCSPSIQSSTLICGTNSSTLSWVPVADATGYIVNATATGDNKVSCSTSTATCTLTDLLCGETYTATVTALGNQCDSAPGPITNITTAPCSPAIISKQYTCSINTAVFSWTDSLGHLGFLAQVAGEGYLESCQTTNTSCAFNNLPCGLDFSLTVQTQGAQCNSTSSIIETIQTVPCATENVSATLECFSHAALVSWVGSPSAVGYNVTATGQDGHTHHCHTNTTSCQLVEIHCGETYSITVTPYSESCVGNPSADYSFKTGLCPPSNVTVSPACEDSTVSWSNITGAEMYIATATADEGHTHTCSSNYSTSCNFTDLHCGETYTVTVVTIDRGCSSEPSSAVELRTALCPPTNLTGQVSCDTSTLTLTWDQSLGATYTLHTERIGSTLPPSVHTTSNTSHRLTNLLCGQGYAFCIAAQDGTCRSGYSPPIEISTVPCQPTNFTARTDCGTNKGIFSWNESSGADFYTVEVTGEHGHVASCSSNDTSCTVKLHCGRSYSATLVASTVSCNSTKHADIQFDSAPCLPDNVVAVLECSNNVLNVSWTQTPGSDNYTAWAISTEGHITSCNSTSNSCSIYDLLCGHIYEVAVTSSSIHCKIIAGSDYKVQSAPCKPENTTVEQNCSSNVMTVRWSQSRTTQNYTVKATSASGVNSTCDSTESSCSFLNLTCGQLYTFTVMGHTNVCMSEMSTPMEKHTAPCPPTNVAAEMNCNTSKTLVTWSTAAAATAYSVQATSNNGHTSSCSGMDTFCNLNNLVCGQEYSVIVEAMNTGCSGPASAPARLVTEPCVPTNLSVHYNMSTAQALWDAPSGARYYSVQAVTDQGLTVTCNSNNTSCFLNGLQCSQIYNITVTAHNMACNSLISETSHLMTEPCPPTNIQANMASEQLTATVSWEQSNLAVGYVAYFDNQNGHITSCVGTDTVASCVVSGLMCGTEYNVWVKALGQQHNSSDSTVISFTSGPCHPSGIEAVMDCEIHSAIISWQPSVGAVSYISELKASSGHTASCTTNQTNCQLTFLQCGEEYNVTVQSVGKIFNSTGQMAGYFTTEPCVPMNLSVHYNVITAQVLWGATKGAQSYSVQAVTDQGLTATCNTTTTTTSCILTGLQCSQTYNVTVAAHNLACNNSVTSETYHLITEPCPPANVQASVACEQLAVTVSWEQSNLAVGYVAYFDNQNGLLTSCTGTDRDTSCVVSGLMCGTEYNIRVKALGQQYNSSDSTLTSFTSAPCLPPEVVIEVDCNSDGAAVVSWNATYGTANFSLTAIISGSLQTMCTTQQNRCNVTDLSCGETYNLSLTASNKQCSLTAPMHANLTTRPCPPQRVAVDLQCGSHTADLSWDERSDVELYKAKAVKASGGMVQECNSTGSTCQFPGLACGETYNLTVTAHTEDCSSEASHTVFIQTEPCQPVIVSAQAFCNSDEVQISWHQARGVVHYLITATGSLGYIDSYNTTQTLLSPTLPCGQNYNVTVQGKGSECDSIPSSHAYFKTTPCVPRDVTTYVQCEFSTGAVSWGPSDGAETYVAIATGLDGHTHQCLTNTTSCTWEDMHCGEEYTVLVRAKDDNCTSLSSNTSVIHMDPCVPQNLVASVNCDMKFVALNWDASNGTKLYTVSAEGGYKSTGLTINVTTAYFSDFICGQNYSLTVTPQSQHCPGDTSAPASIQTWPCPPTGVSTMQDCLSSIVMVTWQPSNGTDYYTATLQTDSGLSNMCMSDSNKCSVPGLNCGHNFSVSVTASNQQCNITSSLTTSLQSVPCVPTNLSVVMNCDNNTAVVTWSASRGAVQYSVRAHSSHSNASCQTSDLTCNLDNITCGSRYTVQVVAMDDNCSSIPSQALVFNSAACPPQNLSAQVDCLSNNVMISWDATREVDYFLVSVTADNGQSSESCNTTNTACSISNLTCGDTFSVQVTSVRGDCRSQHSHTRTFLTAPCQPQGISGKLDCVTNSAWISWDAAPGTDSYTVSAVGGDDYIANCTTSTNTTCEVEDLACGVLYNFSVIAKNSDCDSEPSATIQLQTAPCSLSAITAFPQCHNSSILVVWDLIDGKEGNTAYIATAEASDHTYLSCNDTGTSCFLHGAKCDLRYTIIVSASSDQCSSMRSPPYRISMEPCPPSNVMVNPSCEDALVSWTTSPVAETYHVVAKGVDGHVHTCNTTSSNCSLSERHCDQQYTVFVTASHENCSSKASQNATFTTGPCQPEGLSVTFNCNNQSALLSWTRSHNAVDYYGCAQADNGDMLYCHSTNPTCTIEGLDCGTVYNFSVQASDRTCNSSFSDPVQSGAVPCPPDTVQVQLMPMQTEIQVMRFSWTQITCRDTEYLLKITGSLLGDSQAQFEISSYWTNMTSFEIPLPCSSSYVATVESRNAAGTSNPSVALNKTTAPCPPSAVHSVNSSFATVSWNASVFATMYTVYDNRVSPEAQLCSTAGLSCSLSNITTSNLVITASNAAGESEAKSVTNVETQARRRRRDLSEQMPENTGGLSAPVLQLTQATSTVIFVEWSQVDAASHYSVVIRLQGSSNKSQELTVYGESVILTDLIPSSTYCFSVLARNAATSGPESEPLCVQTGQGLQQ</sequence>
<dbReference type="Proteomes" id="UP001314229">
    <property type="component" value="Unassembled WGS sequence"/>
</dbReference>
<proteinExistence type="predicted"/>
<feature type="domain" description="Fibronectin type-III" evidence="2">
    <location>
        <begin position="4449"/>
        <end position="4535"/>
    </location>
</feature>
<feature type="domain" description="Fibronectin type-III" evidence="2">
    <location>
        <begin position="161"/>
        <end position="250"/>
    </location>
</feature>
<feature type="domain" description="Fibronectin type-III" evidence="2">
    <location>
        <begin position="420"/>
        <end position="505"/>
    </location>
</feature>
<feature type="domain" description="Fibronectin type-III" evidence="2">
    <location>
        <begin position="3295"/>
        <end position="3382"/>
    </location>
</feature>
<feature type="domain" description="Fibronectin type-III" evidence="2">
    <location>
        <begin position="1466"/>
        <end position="1552"/>
    </location>
</feature>
<feature type="domain" description="Fibronectin type-III" evidence="2">
    <location>
        <begin position="2595"/>
        <end position="2681"/>
    </location>
</feature>
<feature type="domain" description="Fibronectin type-III" evidence="2">
    <location>
        <begin position="1985"/>
        <end position="2074"/>
    </location>
</feature>
<gene>
    <name evidence="3" type="ORF">FSCOSCO3_A019661</name>
</gene>